<keyword evidence="9 13" id="KW-0547">Nucleotide-binding</keyword>
<keyword evidence="6 13" id="KW-0808">Transferase</keyword>
<dbReference type="KEGG" id="ccos:Pan44_47980"/>
<feature type="binding site" evidence="14">
    <location>
        <position position="110"/>
    </location>
    <ligand>
        <name>ATP</name>
        <dbReference type="ChEBI" id="CHEBI:30616"/>
    </ligand>
</feature>
<evidence type="ECO:0000256" key="8">
    <source>
        <dbReference type="ARBA" id="ARBA00022695"/>
    </source>
</evidence>
<dbReference type="RefSeq" id="WP_145034172.1">
    <property type="nucleotide sequence ID" value="NZ_CP036271.1"/>
</dbReference>
<evidence type="ECO:0000313" key="17">
    <source>
        <dbReference type="Proteomes" id="UP000315700"/>
    </source>
</evidence>
<dbReference type="Gene3D" id="3.90.870.10">
    <property type="entry name" value="DHBP synthase"/>
    <property type="match status" value="1"/>
</dbReference>
<feature type="binding site" evidence="14">
    <location>
        <position position="28"/>
    </location>
    <ligand>
        <name>L-threonine</name>
        <dbReference type="ChEBI" id="CHEBI:57926"/>
    </ligand>
</feature>
<dbReference type="AlphaFoldDB" id="A0A517SKU6"/>
<dbReference type="GO" id="GO:0005524">
    <property type="term" value="F:ATP binding"/>
    <property type="evidence" value="ECO:0007669"/>
    <property type="project" value="UniProtKB-UniRule"/>
</dbReference>
<dbReference type="GO" id="GO:0006450">
    <property type="term" value="P:regulation of translational fidelity"/>
    <property type="evidence" value="ECO:0007669"/>
    <property type="project" value="TreeGrafter"/>
</dbReference>
<evidence type="ECO:0000256" key="3">
    <source>
        <dbReference type="ARBA" id="ARBA00012584"/>
    </source>
</evidence>
<dbReference type="PROSITE" id="PS51163">
    <property type="entry name" value="YRDC"/>
    <property type="match status" value="1"/>
</dbReference>
<dbReference type="GO" id="GO:0000049">
    <property type="term" value="F:tRNA binding"/>
    <property type="evidence" value="ECO:0007669"/>
    <property type="project" value="TreeGrafter"/>
</dbReference>
<feature type="binding site" evidence="14">
    <location>
        <position position="136"/>
    </location>
    <ligand>
        <name>ATP</name>
        <dbReference type="ChEBI" id="CHEBI:30616"/>
    </ligand>
</feature>
<dbReference type="InParanoid" id="A0A517SKU6"/>
<dbReference type="EC" id="2.7.7.87" evidence="3 13"/>
<feature type="binding site" evidence="14">
    <location>
        <position position="144"/>
    </location>
    <ligand>
        <name>ATP</name>
        <dbReference type="ChEBI" id="CHEBI:30616"/>
    </ligand>
</feature>
<dbReference type="InterPro" id="IPR050156">
    <property type="entry name" value="TC-AMP_synthase_SUA5"/>
</dbReference>
<dbReference type="Gene3D" id="3.40.50.11030">
    <property type="entry name" value="Threonylcarbamoyl-AMP synthase, C-terminal domain"/>
    <property type="match status" value="1"/>
</dbReference>
<sequence>MTAPITNDPAEAADVIRRGGLAAFATETVYGLGANALDAAAVSRIFEAKQRPEFDPLIVHVARPEAVDELAVEASQAARALMARFWPGPLTLVLRKRSIVPDIVTAGLETVGIRIPDHAQARELIRLAGCPVAAPSANLFGLVSPTQAAHVADQLGDRVDMILDGGPCRVGVESTVVDLSGAVPILRRPGGTTLEAIESAIGPVQTATTILQGAAAPAPGMLDRHYSTRTPLRLWRPEDPVPMGRIGLLTWCAPAGDTRFAKVVDLSPEGDLACAAAALFGAMRSLDAAGLDVILATRFPETGLGRAINDRLRRAAARG</sequence>
<comment type="subcellular location">
    <subcellularLocation>
        <location evidence="1 13">Cytoplasm</location>
    </subcellularLocation>
</comment>
<keyword evidence="8 13" id="KW-0548">Nucleotidyltransferase</keyword>
<dbReference type="PANTHER" id="PTHR17490">
    <property type="entry name" value="SUA5"/>
    <property type="match status" value="1"/>
</dbReference>
<feature type="binding site" evidence="14">
    <location>
        <position position="114"/>
    </location>
    <ligand>
        <name>L-threonine</name>
        <dbReference type="ChEBI" id="CHEBI:57926"/>
    </ligand>
</feature>
<proteinExistence type="inferred from homology"/>
<feature type="binding site" evidence="14">
    <location>
        <position position="134"/>
    </location>
    <ligand>
        <name>L-threonine</name>
        <dbReference type="ChEBI" id="CHEBI:57926"/>
    </ligand>
</feature>
<dbReference type="InterPro" id="IPR006070">
    <property type="entry name" value="Sua5-like_dom"/>
</dbReference>
<evidence type="ECO:0000256" key="4">
    <source>
        <dbReference type="ARBA" id="ARBA00015492"/>
    </source>
</evidence>
<evidence type="ECO:0000256" key="12">
    <source>
        <dbReference type="ARBA" id="ARBA00048366"/>
    </source>
</evidence>
<evidence type="ECO:0000256" key="11">
    <source>
        <dbReference type="ARBA" id="ARBA00029774"/>
    </source>
</evidence>
<gene>
    <name evidence="16" type="primary">ywlC</name>
    <name evidence="16" type="ORF">Pan44_47980</name>
</gene>
<dbReference type="PANTHER" id="PTHR17490:SF16">
    <property type="entry name" value="THREONYLCARBAMOYL-AMP SYNTHASE"/>
    <property type="match status" value="1"/>
</dbReference>
<feature type="binding site" evidence="14">
    <location>
        <position position="226"/>
    </location>
    <ligand>
        <name>ATP</name>
        <dbReference type="ChEBI" id="CHEBI:30616"/>
    </ligand>
</feature>
<dbReference type="Pfam" id="PF03481">
    <property type="entry name" value="Sua5_C"/>
    <property type="match status" value="1"/>
</dbReference>
<evidence type="ECO:0000256" key="14">
    <source>
        <dbReference type="PIRSR" id="PIRSR004930-1"/>
    </source>
</evidence>
<reference evidence="16 17" key="1">
    <citation type="submission" date="2019-02" db="EMBL/GenBank/DDBJ databases">
        <title>Deep-cultivation of Planctomycetes and their phenomic and genomic characterization uncovers novel biology.</title>
        <authorList>
            <person name="Wiegand S."/>
            <person name="Jogler M."/>
            <person name="Boedeker C."/>
            <person name="Pinto D."/>
            <person name="Vollmers J."/>
            <person name="Rivas-Marin E."/>
            <person name="Kohn T."/>
            <person name="Peeters S.H."/>
            <person name="Heuer A."/>
            <person name="Rast P."/>
            <person name="Oberbeckmann S."/>
            <person name="Bunk B."/>
            <person name="Jeske O."/>
            <person name="Meyerdierks A."/>
            <person name="Storesund J.E."/>
            <person name="Kallscheuer N."/>
            <person name="Luecker S."/>
            <person name="Lage O.M."/>
            <person name="Pohl T."/>
            <person name="Merkel B.J."/>
            <person name="Hornburger P."/>
            <person name="Mueller R.-W."/>
            <person name="Bruemmer F."/>
            <person name="Labrenz M."/>
            <person name="Spormann A.M."/>
            <person name="Op den Camp H."/>
            <person name="Overmann J."/>
            <person name="Amann R."/>
            <person name="Jetten M.S.M."/>
            <person name="Mascher T."/>
            <person name="Medema M.H."/>
            <person name="Devos D.P."/>
            <person name="Kaster A.-K."/>
            <person name="Ovreas L."/>
            <person name="Rohde M."/>
            <person name="Galperin M.Y."/>
            <person name="Jogler C."/>
        </authorList>
    </citation>
    <scope>NUCLEOTIDE SEQUENCE [LARGE SCALE GENOMIC DNA]</scope>
    <source>
        <strain evidence="16 17">Pan44</strain>
    </source>
</reference>
<keyword evidence="5 13" id="KW-0963">Cytoplasm</keyword>
<comment type="similarity">
    <text evidence="2 13">Belongs to the SUA5 family.</text>
</comment>
<evidence type="ECO:0000259" key="15">
    <source>
        <dbReference type="PROSITE" id="PS51163"/>
    </source>
</evidence>
<feature type="binding site" evidence="14">
    <location>
        <position position="188"/>
    </location>
    <ligand>
        <name>ATP</name>
        <dbReference type="ChEBI" id="CHEBI:30616"/>
    </ligand>
</feature>
<dbReference type="PIRSF" id="PIRSF004930">
    <property type="entry name" value="Tln_factor_SUA5"/>
    <property type="match status" value="1"/>
</dbReference>
<keyword evidence="7 13" id="KW-0819">tRNA processing</keyword>
<feature type="binding site" evidence="14">
    <location>
        <position position="51"/>
    </location>
    <ligand>
        <name>ATP</name>
        <dbReference type="ChEBI" id="CHEBI:30616"/>
    </ligand>
</feature>
<keyword evidence="17" id="KW-1185">Reference proteome</keyword>
<evidence type="ECO:0000256" key="9">
    <source>
        <dbReference type="ARBA" id="ARBA00022741"/>
    </source>
</evidence>
<evidence type="ECO:0000256" key="2">
    <source>
        <dbReference type="ARBA" id="ARBA00007663"/>
    </source>
</evidence>
<evidence type="ECO:0000256" key="5">
    <source>
        <dbReference type="ARBA" id="ARBA00022490"/>
    </source>
</evidence>
<comment type="function">
    <text evidence="13">Required for the formation of a threonylcarbamoyl group on adenosine at position 37 (t(6)A37) in tRNAs that read codons beginning with adenine.</text>
</comment>
<dbReference type="SUPFAM" id="SSF55821">
    <property type="entry name" value="YrdC/RibB"/>
    <property type="match status" value="1"/>
</dbReference>
<dbReference type="GO" id="GO:0061710">
    <property type="term" value="F:L-threonylcarbamoyladenylate synthase"/>
    <property type="evidence" value="ECO:0007669"/>
    <property type="project" value="UniProtKB-EC"/>
</dbReference>
<dbReference type="InterPro" id="IPR005145">
    <property type="entry name" value="Sua5_C"/>
</dbReference>
<evidence type="ECO:0000256" key="13">
    <source>
        <dbReference type="PIRNR" id="PIRNR004930"/>
    </source>
</evidence>
<evidence type="ECO:0000256" key="7">
    <source>
        <dbReference type="ARBA" id="ARBA00022694"/>
    </source>
</evidence>
<comment type="catalytic activity">
    <reaction evidence="12 13">
        <text>L-threonine + hydrogencarbonate + ATP = L-threonylcarbamoyladenylate + diphosphate + H2O</text>
        <dbReference type="Rhea" id="RHEA:36407"/>
        <dbReference type="ChEBI" id="CHEBI:15377"/>
        <dbReference type="ChEBI" id="CHEBI:17544"/>
        <dbReference type="ChEBI" id="CHEBI:30616"/>
        <dbReference type="ChEBI" id="CHEBI:33019"/>
        <dbReference type="ChEBI" id="CHEBI:57926"/>
        <dbReference type="ChEBI" id="CHEBI:73682"/>
        <dbReference type="EC" id="2.7.7.87"/>
    </reaction>
</comment>
<dbReference type="InterPro" id="IPR038385">
    <property type="entry name" value="Sua5/YwlC_C"/>
</dbReference>
<evidence type="ECO:0000256" key="10">
    <source>
        <dbReference type="ARBA" id="ARBA00022840"/>
    </source>
</evidence>
<dbReference type="GO" id="GO:0008033">
    <property type="term" value="P:tRNA processing"/>
    <property type="evidence" value="ECO:0007669"/>
    <property type="project" value="UniProtKB-KW"/>
</dbReference>
<evidence type="ECO:0000256" key="1">
    <source>
        <dbReference type="ARBA" id="ARBA00004496"/>
    </source>
</evidence>
<organism evidence="16 17">
    <name type="scientific">Caulifigura coniformis</name>
    <dbReference type="NCBI Taxonomy" id="2527983"/>
    <lineage>
        <taxon>Bacteria</taxon>
        <taxon>Pseudomonadati</taxon>
        <taxon>Planctomycetota</taxon>
        <taxon>Planctomycetia</taxon>
        <taxon>Planctomycetales</taxon>
        <taxon>Planctomycetaceae</taxon>
        <taxon>Caulifigura</taxon>
    </lineage>
</organism>
<keyword evidence="10 13" id="KW-0067">ATP-binding</keyword>
<dbReference type="InterPro" id="IPR010923">
    <property type="entry name" value="T(6)A37_SUA5"/>
</dbReference>
<dbReference type="Pfam" id="PF01300">
    <property type="entry name" value="Sua5_yciO_yrdC"/>
    <property type="match status" value="1"/>
</dbReference>
<feature type="binding site" evidence="14">
    <location>
        <position position="60"/>
    </location>
    <ligand>
        <name>L-threonine</name>
        <dbReference type="ChEBI" id="CHEBI:57926"/>
    </ligand>
</feature>
<dbReference type="OrthoDB" id="9814580at2"/>
<dbReference type="FunFam" id="3.90.870.10:FF:000009">
    <property type="entry name" value="Threonylcarbamoyl-AMP synthase, putative"/>
    <property type="match status" value="1"/>
</dbReference>
<dbReference type="NCBIfam" id="TIGR00057">
    <property type="entry name" value="L-threonylcarbamoyladenylate synthase"/>
    <property type="match status" value="1"/>
</dbReference>
<evidence type="ECO:0000313" key="16">
    <source>
        <dbReference type="EMBL" id="QDT56738.1"/>
    </source>
</evidence>
<dbReference type="Proteomes" id="UP000315700">
    <property type="component" value="Chromosome"/>
</dbReference>
<feature type="domain" description="YrdC-like" evidence="15">
    <location>
        <begin position="6"/>
        <end position="192"/>
    </location>
</feature>
<dbReference type="EMBL" id="CP036271">
    <property type="protein sequence ID" value="QDT56738.1"/>
    <property type="molecule type" value="Genomic_DNA"/>
</dbReference>
<name>A0A517SKU6_9PLAN</name>
<protein>
    <recommendedName>
        <fullName evidence="4 13">Threonylcarbamoyl-AMP synthase</fullName>
        <shortName evidence="13">TC-AMP synthase</shortName>
        <ecNumber evidence="3 13">2.7.7.87</ecNumber>
    </recommendedName>
    <alternativeName>
        <fullName evidence="11 13">L-threonylcarbamoyladenylate synthase</fullName>
    </alternativeName>
</protein>
<dbReference type="GO" id="GO:0005737">
    <property type="term" value="C:cytoplasm"/>
    <property type="evidence" value="ECO:0007669"/>
    <property type="project" value="UniProtKB-SubCell"/>
</dbReference>
<dbReference type="InterPro" id="IPR017945">
    <property type="entry name" value="DHBP_synth_RibB-like_a/b_dom"/>
</dbReference>
<evidence type="ECO:0000256" key="6">
    <source>
        <dbReference type="ARBA" id="ARBA00022679"/>
    </source>
</evidence>
<dbReference type="GO" id="GO:0003725">
    <property type="term" value="F:double-stranded RNA binding"/>
    <property type="evidence" value="ECO:0007669"/>
    <property type="project" value="UniProtKB-UniRule"/>
</dbReference>
<dbReference type="FunCoup" id="A0A517SKU6">
    <property type="interactions" value="477"/>
</dbReference>
<accession>A0A517SKU6</accession>
<feature type="binding site" evidence="14">
    <location>
        <position position="174"/>
    </location>
    <ligand>
        <name>L-threonine</name>
        <dbReference type="ChEBI" id="CHEBI:57926"/>
    </ligand>
</feature>